<accession>A0AA41S7K6</accession>
<evidence type="ECO:0000313" key="3">
    <source>
        <dbReference type="Proteomes" id="UP001177140"/>
    </source>
</evidence>
<dbReference type="EMBL" id="JAJJMA010096251">
    <property type="protein sequence ID" value="MCL7029970.1"/>
    <property type="molecule type" value="Genomic_DNA"/>
</dbReference>
<name>A0AA41S7K6_PAPNU</name>
<dbReference type="AlphaFoldDB" id="A0AA41S7K6"/>
<keyword evidence="1" id="KW-0732">Signal</keyword>
<evidence type="ECO:0000313" key="2">
    <source>
        <dbReference type="EMBL" id="MCL7029970.1"/>
    </source>
</evidence>
<feature type="signal peptide" evidence="1">
    <location>
        <begin position="1"/>
        <end position="24"/>
    </location>
</feature>
<gene>
    <name evidence="2" type="ORF">MKW94_002604</name>
</gene>
<proteinExistence type="predicted"/>
<reference evidence="2" key="1">
    <citation type="submission" date="2022-03" db="EMBL/GenBank/DDBJ databases">
        <title>A functionally conserved STORR gene fusion in Papaver species that diverged 16.8 million years ago.</title>
        <authorList>
            <person name="Catania T."/>
        </authorList>
    </citation>
    <scope>NUCLEOTIDE SEQUENCE</scope>
    <source>
        <strain evidence="2">S-191538</strain>
    </source>
</reference>
<sequence length="76" mass="8490">MAKISMFLSLFVFVLIAMPTSSSSRMLLQEVQEEAEFCPEFDPELRCANDWETGVICPEGQHPCRSNCGSTRCVAN</sequence>
<dbReference type="Proteomes" id="UP001177140">
    <property type="component" value="Unassembled WGS sequence"/>
</dbReference>
<feature type="chain" id="PRO_5041296653" evidence="1">
    <location>
        <begin position="25"/>
        <end position="76"/>
    </location>
</feature>
<evidence type="ECO:0000256" key="1">
    <source>
        <dbReference type="SAM" id="SignalP"/>
    </source>
</evidence>
<organism evidence="2 3">
    <name type="scientific">Papaver nudicaule</name>
    <name type="common">Iceland poppy</name>
    <dbReference type="NCBI Taxonomy" id="74823"/>
    <lineage>
        <taxon>Eukaryota</taxon>
        <taxon>Viridiplantae</taxon>
        <taxon>Streptophyta</taxon>
        <taxon>Embryophyta</taxon>
        <taxon>Tracheophyta</taxon>
        <taxon>Spermatophyta</taxon>
        <taxon>Magnoliopsida</taxon>
        <taxon>Ranunculales</taxon>
        <taxon>Papaveraceae</taxon>
        <taxon>Papaveroideae</taxon>
        <taxon>Papaver</taxon>
    </lineage>
</organism>
<keyword evidence="3" id="KW-1185">Reference proteome</keyword>
<comment type="caution">
    <text evidence="2">The sequence shown here is derived from an EMBL/GenBank/DDBJ whole genome shotgun (WGS) entry which is preliminary data.</text>
</comment>
<protein>
    <submittedName>
        <fullName evidence="2">Uncharacterized protein</fullName>
    </submittedName>
</protein>